<keyword evidence="1" id="KW-1133">Transmembrane helix</keyword>
<feature type="transmembrane region" description="Helical" evidence="1">
    <location>
        <begin position="20"/>
        <end position="39"/>
    </location>
</feature>
<gene>
    <name evidence="2" type="ORF">NCTC10719_01160</name>
</gene>
<evidence type="ECO:0000313" key="3">
    <source>
        <dbReference type="Proteomes" id="UP000249986"/>
    </source>
</evidence>
<organism evidence="2 3">
    <name type="scientific">Clostridium perfringens</name>
    <dbReference type="NCBI Taxonomy" id="1502"/>
    <lineage>
        <taxon>Bacteria</taxon>
        <taxon>Bacillati</taxon>
        <taxon>Bacillota</taxon>
        <taxon>Clostridia</taxon>
        <taxon>Eubacteriales</taxon>
        <taxon>Clostridiaceae</taxon>
        <taxon>Clostridium</taxon>
    </lineage>
</organism>
<dbReference type="EMBL" id="UAWG01000005">
    <property type="protein sequence ID" value="SQB59451.1"/>
    <property type="molecule type" value="Genomic_DNA"/>
</dbReference>
<dbReference type="Proteomes" id="UP000249986">
    <property type="component" value="Unassembled WGS sequence"/>
</dbReference>
<sequence>MSKKLKELMRVIKEHKKTSIGVAVALAIAITGGVSYSILSNTYNKTNNTALSEKLMILKKLIKIILKQMNQLKQMKLKLLMMKLLMKVKLINQHLKMGLKLNKQKMEM</sequence>
<name>A0A2X2Y7Y3_CLOPF</name>
<evidence type="ECO:0000313" key="2">
    <source>
        <dbReference type="EMBL" id="SQB59451.1"/>
    </source>
</evidence>
<dbReference type="AlphaFoldDB" id="A0A2X2Y7Y3"/>
<proteinExistence type="predicted"/>
<evidence type="ECO:0000256" key="1">
    <source>
        <dbReference type="SAM" id="Phobius"/>
    </source>
</evidence>
<keyword evidence="1" id="KW-0472">Membrane</keyword>
<protein>
    <submittedName>
        <fullName evidence="2">Uncharacterized protein</fullName>
    </submittedName>
</protein>
<accession>A0A2X2Y7Y3</accession>
<reference evidence="2 3" key="1">
    <citation type="submission" date="2018-06" db="EMBL/GenBank/DDBJ databases">
        <authorList>
            <consortium name="Pathogen Informatics"/>
            <person name="Doyle S."/>
        </authorList>
    </citation>
    <scope>NUCLEOTIDE SEQUENCE [LARGE SCALE GENOMIC DNA]</scope>
    <source>
        <strain evidence="2 3">NCTC10719</strain>
    </source>
</reference>
<keyword evidence="1" id="KW-0812">Transmembrane</keyword>